<name>A0A1I7Y7Z7_9BILA</name>
<sequence>MECRFLFDAFNRFLFKCKFWANDVAVAWIRVTADRRPIAAAYRRSAAPVLSGRLSSRLMSVRHVSVHTWSLCLCWAPIDA</sequence>
<dbReference type="WBParaSite" id="L893_g13568.t1">
    <property type="protein sequence ID" value="L893_g13568.t1"/>
    <property type="gene ID" value="L893_g13568"/>
</dbReference>
<reference evidence="2" key="1">
    <citation type="submission" date="2016-11" db="UniProtKB">
        <authorList>
            <consortium name="WormBaseParasite"/>
        </authorList>
    </citation>
    <scope>IDENTIFICATION</scope>
</reference>
<keyword evidence="1" id="KW-1185">Reference proteome</keyword>
<evidence type="ECO:0000313" key="1">
    <source>
        <dbReference type="Proteomes" id="UP000095287"/>
    </source>
</evidence>
<dbReference type="Proteomes" id="UP000095287">
    <property type="component" value="Unplaced"/>
</dbReference>
<dbReference type="AlphaFoldDB" id="A0A1I7Y7Z7"/>
<evidence type="ECO:0000313" key="2">
    <source>
        <dbReference type="WBParaSite" id="L893_g13568.t1"/>
    </source>
</evidence>
<protein>
    <submittedName>
        <fullName evidence="2">Transposase</fullName>
    </submittedName>
</protein>
<accession>A0A1I7Y7Z7</accession>
<organism evidence="1 2">
    <name type="scientific">Steinernema glaseri</name>
    <dbReference type="NCBI Taxonomy" id="37863"/>
    <lineage>
        <taxon>Eukaryota</taxon>
        <taxon>Metazoa</taxon>
        <taxon>Ecdysozoa</taxon>
        <taxon>Nematoda</taxon>
        <taxon>Chromadorea</taxon>
        <taxon>Rhabditida</taxon>
        <taxon>Tylenchina</taxon>
        <taxon>Panagrolaimomorpha</taxon>
        <taxon>Strongyloidoidea</taxon>
        <taxon>Steinernematidae</taxon>
        <taxon>Steinernema</taxon>
    </lineage>
</organism>
<proteinExistence type="predicted"/>